<evidence type="ECO:0000256" key="3">
    <source>
        <dbReference type="ARBA" id="ARBA00022730"/>
    </source>
</evidence>
<dbReference type="PROSITE" id="PS00586">
    <property type="entry name" value="RIBOSOMAL_L16_1"/>
    <property type="match status" value="1"/>
</dbReference>
<evidence type="ECO:0000313" key="10">
    <source>
        <dbReference type="EMBL" id="QOV88209.1"/>
    </source>
</evidence>
<organism evidence="10 11">
    <name type="scientific">Humisphaera borealis</name>
    <dbReference type="NCBI Taxonomy" id="2807512"/>
    <lineage>
        <taxon>Bacteria</taxon>
        <taxon>Pseudomonadati</taxon>
        <taxon>Planctomycetota</taxon>
        <taxon>Phycisphaerae</taxon>
        <taxon>Tepidisphaerales</taxon>
        <taxon>Tepidisphaeraceae</taxon>
        <taxon>Humisphaera</taxon>
    </lineage>
</organism>
<evidence type="ECO:0000256" key="8">
    <source>
        <dbReference type="RuleBase" id="RU004413"/>
    </source>
</evidence>
<dbReference type="InterPro" id="IPR036920">
    <property type="entry name" value="Ribosomal_uL16_sf"/>
</dbReference>
<evidence type="ECO:0000256" key="7">
    <source>
        <dbReference type="HAMAP-Rule" id="MF_01342"/>
    </source>
</evidence>
<dbReference type="RefSeq" id="WP_390884364.1">
    <property type="nucleotide sequence ID" value="NZ_CP063458.1"/>
</dbReference>
<accession>A0A7M2WS30</accession>
<dbReference type="GO" id="GO:0003735">
    <property type="term" value="F:structural constituent of ribosome"/>
    <property type="evidence" value="ECO:0007669"/>
    <property type="project" value="InterPro"/>
</dbReference>
<protein>
    <recommendedName>
        <fullName evidence="6 7">Large ribosomal subunit protein uL16</fullName>
    </recommendedName>
</protein>
<dbReference type="InterPro" id="IPR000114">
    <property type="entry name" value="Ribosomal_uL16_bact-type"/>
</dbReference>
<keyword evidence="7 9" id="KW-0694">RNA-binding</keyword>
<dbReference type="PROSITE" id="PS00701">
    <property type="entry name" value="RIBOSOMAL_L16_2"/>
    <property type="match status" value="1"/>
</dbReference>
<dbReference type="FunFam" id="3.90.1170.10:FF:000001">
    <property type="entry name" value="50S ribosomal protein L16"/>
    <property type="match status" value="1"/>
</dbReference>
<dbReference type="NCBIfam" id="TIGR01164">
    <property type="entry name" value="rplP_bact"/>
    <property type="match status" value="1"/>
</dbReference>
<dbReference type="SUPFAM" id="SSF54686">
    <property type="entry name" value="Ribosomal protein L16p/L10e"/>
    <property type="match status" value="1"/>
</dbReference>
<dbReference type="EMBL" id="CP063458">
    <property type="protein sequence ID" value="QOV88209.1"/>
    <property type="molecule type" value="Genomic_DNA"/>
</dbReference>
<evidence type="ECO:0000256" key="9">
    <source>
        <dbReference type="RuleBase" id="RU004414"/>
    </source>
</evidence>
<dbReference type="GO" id="GO:0019843">
    <property type="term" value="F:rRNA binding"/>
    <property type="evidence" value="ECO:0007669"/>
    <property type="project" value="UniProtKB-UniRule"/>
</dbReference>
<dbReference type="HAMAP" id="MF_01342">
    <property type="entry name" value="Ribosomal_uL16"/>
    <property type="match status" value="1"/>
</dbReference>
<evidence type="ECO:0000256" key="4">
    <source>
        <dbReference type="ARBA" id="ARBA00022980"/>
    </source>
</evidence>
<gene>
    <name evidence="7 10" type="primary">rplP</name>
    <name evidence="10" type="ORF">IPV69_18375</name>
</gene>
<dbReference type="CDD" id="cd01433">
    <property type="entry name" value="Ribosomal_L16_L10e"/>
    <property type="match status" value="1"/>
</dbReference>
<keyword evidence="5 7" id="KW-0687">Ribonucleoprotein</keyword>
<dbReference type="InterPro" id="IPR020798">
    <property type="entry name" value="Ribosomal_uL16_CS"/>
</dbReference>
<evidence type="ECO:0000313" key="11">
    <source>
        <dbReference type="Proteomes" id="UP000593765"/>
    </source>
</evidence>
<keyword evidence="2 7" id="KW-0820">tRNA-binding</keyword>
<comment type="function">
    <text evidence="7 9">Binds 23S rRNA and is also seen to make contacts with the A and possibly P site tRNAs.</text>
</comment>
<sequence length="140" mass="15694">MAMMPKRVKFRKSQRGKMTGVATRGNTVAFGEYGLQALKPAWITARQIEAGRVACMHFLRREGRLYIRVFPHKPVSSKPLEVRMGSGKGEPEFWCAVVKPGTILFEIQGVEEKIAKQALARVAIKMPIATRFVTRKHAIG</sequence>
<dbReference type="InterPro" id="IPR047873">
    <property type="entry name" value="Ribosomal_uL16"/>
</dbReference>
<dbReference type="PANTHER" id="PTHR12220:SF13">
    <property type="entry name" value="LARGE RIBOSOMAL SUBUNIT PROTEIN UL16M"/>
    <property type="match status" value="1"/>
</dbReference>
<comment type="subunit">
    <text evidence="7 9">Part of the 50S ribosomal subunit.</text>
</comment>
<dbReference type="Proteomes" id="UP000593765">
    <property type="component" value="Chromosome"/>
</dbReference>
<evidence type="ECO:0000256" key="5">
    <source>
        <dbReference type="ARBA" id="ARBA00023274"/>
    </source>
</evidence>
<evidence type="ECO:0000256" key="2">
    <source>
        <dbReference type="ARBA" id="ARBA00022555"/>
    </source>
</evidence>
<dbReference type="InterPro" id="IPR016180">
    <property type="entry name" value="Ribosomal_uL16_dom"/>
</dbReference>
<dbReference type="AlphaFoldDB" id="A0A7M2WS30"/>
<dbReference type="KEGG" id="hbs:IPV69_18375"/>
<dbReference type="GO" id="GO:0000049">
    <property type="term" value="F:tRNA binding"/>
    <property type="evidence" value="ECO:0007669"/>
    <property type="project" value="UniProtKB-KW"/>
</dbReference>
<dbReference type="PANTHER" id="PTHR12220">
    <property type="entry name" value="50S/60S RIBOSOMAL PROTEIN L16"/>
    <property type="match status" value="1"/>
</dbReference>
<evidence type="ECO:0000256" key="6">
    <source>
        <dbReference type="ARBA" id="ARBA00035198"/>
    </source>
</evidence>
<evidence type="ECO:0000256" key="1">
    <source>
        <dbReference type="ARBA" id="ARBA00008931"/>
    </source>
</evidence>
<dbReference type="GO" id="GO:0006412">
    <property type="term" value="P:translation"/>
    <property type="evidence" value="ECO:0007669"/>
    <property type="project" value="UniProtKB-UniRule"/>
</dbReference>
<reference evidence="10 11" key="1">
    <citation type="submission" date="2020-10" db="EMBL/GenBank/DDBJ databases">
        <title>Wide distribution of Phycisphaera-like planctomycetes from WD2101 soil group in peatlands and genome analysis of the first cultivated representative.</title>
        <authorList>
            <person name="Dedysh S.N."/>
            <person name="Beletsky A.V."/>
            <person name="Ivanova A."/>
            <person name="Kulichevskaya I.S."/>
            <person name="Suzina N.E."/>
            <person name="Philippov D.A."/>
            <person name="Rakitin A.L."/>
            <person name="Mardanov A.V."/>
            <person name="Ravin N.V."/>
        </authorList>
    </citation>
    <scope>NUCLEOTIDE SEQUENCE [LARGE SCALE GENOMIC DNA]</scope>
    <source>
        <strain evidence="10 11">M1803</strain>
    </source>
</reference>
<name>A0A7M2WS30_9BACT</name>
<keyword evidence="3 7" id="KW-0699">rRNA-binding</keyword>
<dbReference type="Gene3D" id="3.90.1170.10">
    <property type="entry name" value="Ribosomal protein L10e/L16"/>
    <property type="match status" value="1"/>
</dbReference>
<dbReference type="PRINTS" id="PR00060">
    <property type="entry name" value="RIBOSOMALL16"/>
</dbReference>
<keyword evidence="11" id="KW-1185">Reference proteome</keyword>
<keyword evidence="4 7" id="KW-0689">Ribosomal protein</keyword>
<comment type="similarity">
    <text evidence="1 7 8">Belongs to the universal ribosomal protein uL16 family.</text>
</comment>
<dbReference type="Pfam" id="PF00252">
    <property type="entry name" value="Ribosomal_L16"/>
    <property type="match status" value="1"/>
</dbReference>
<dbReference type="GO" id="GO:0022625">
    <property type="term" value="C:cytosolic large ribosomal subunit"/>
    <property type="evidence" value="ECO:0007669"/>
    <property type="project" value="TreeGrafter"/>
</dbReference>
<proteinExistence type="inferred from homology"/>